<sequence>MKFKSAVLTFFALLLAVSVRAETVTAAGDPWPPFIDPNDPDGGVAVSLAREAFSRSGFTLEMNIMPWARAIDGVKNAKYDVLIGTWWTKERTEFLDYSEPYLTNEIKFIKRKGDPFEYNGMDSLTGKSVGIVRGYGYGDEFLNATNFKRPETADFLPNVKKVVSGRVDLTLEDELVARSQIAKEDPGLIDQIEFTKNALSANTLHVTCGLANAKHEEIIGALNKGMAAMKADGTFDQILKKYGMK</sequence>
<dbReference type="OrthoDB" id="2081943at2"/>
<evidence type="ECO:0000313" key="5">
    <source>
        <dbReference type="EMBL" id="ABC30880.1"/>
    </source>
</evidence>
<dbReference type="Proteomes" id="UP000000238">
    <property type="component" value="Chromosome"/>
</dbReference>
<dbReference type="KEGG" id="hch:HCH_04173"/>
<dbReference type="Pfam" id="PF00497">
    <property type="entry name" value="SBP_bac_3"/>
    <property type="match status" value="1"/>
</dbReference>
<evidence type="ECO:0000256" key="1">
    <source>
        <dbReference type="ARBA" id="ARBA00010333"/>
    </source>
</evidence>
<name>Q2SEP4_HAHCH</name>
<dbReference type="STRING" id="349521.HCH_04173"/>
<keyword evidence="6" id="KW-1185">Reference proteome</keyword>
<dbReference type="RefSeq" id="WP_011397947.1">
    <property type="nucleotide sequence ID" value="NC_007645.1"/>
</dbReference>
<feature type="signal peptide" evidence="3">
    <location>
        <begin position="1"/>
        <end position="21"/>
    </location>
</feature>
<comment type="similarity">
    <text evidence="1">Belongs to the bacterial solute-binding protein 3 family.</text>
</comment>
<dbReference type="HOGENOM" id="CLU_064076_3_1_6"/>
<organism evidence="5 6">
    <name type="scientific">Hahella chejuensis (strain KCTC 2396)</name>
    <dbReference type="NCBI Taxonomy" id="349521"/>
    <lineage>
        <taxon>Bacteria</taxon>
        <taxon>Pseudomonadati</taxon>
        <taxon>Pseudomonadota</taxon>
        <taxon>Gammaproteobacteria</taxon>
        <taxon>Oceanospirillales</taxon>
        <taxon>Hahellaceae</taxon>
        <taxon>Hahella</taxon>
    </lineage>
</organism>
<dbReference type="InterPro" id="IPR001638">
    <property type="entry name" value="Solute-binding_3/MltF_N"/>
</dbReference>
<evidence type="ECO:0000259" key="4">
    <source>
        <dbReference type="SMART" id="SM00062"/>
    </source>
</evidence>
<evidence type="ECO:0000256" key="2">
    <source>
        <dbReference type="ARBA" id="ARBA00022729"/>
    </source>
</evidence>
<dbReference type="PANTHER" id="PTHR35936">
    <property type="entry name" value="MEMBRANE-BOUND LYTIC MUREIN TRANSGLYCOSYLASE F"/>
    <property type="match status" value="1"/>
</dbReference>
<dbReference type="EMBL" id="CP000155">
    <property type="protein sequence ID" value="ABC30880.1"/>
    <property type="molecule type" value="Genomic_DNA"/>
</dbReference>
<feature type="domain" description="Solute-binding protein family 3/N-terminal" evidence="4">
    <location>
        <begin position="23"/>
        <end position="245"/>
    </location>
</feature>
<dbReference type="eggNOG" id="COG0834">
    <property type="taxonomic scope" value="Bacteria"/>
</dbReference>
<dbReference type="PANTHER" id="PTHR35936:SF25">
    <property type="entry name" value="ABC TRANSPORTER SUBSTRATE-BINDING PROTEIN"/>
    <property type="match status" value="1"/>
</dbReference>
<dbReference type="SMART" id="SM00062">
    <property type="entry name" value="PBPb"/>
    <property type="match status" value="1"/>
</dbReference>
<evidence type="ECO:0000256" key="3">
    <source>
        <dbReference type="SAM" id="SignalP"/>
    </source>
</evidence>
<proteinExistence type="inferred from homology"/>
<dbReference type="Gene3D" id="3.40.190.10">
    <property type="entry name" value="Periplasmic binding protein-like II"/>
    <property type="match status" value="2"/>
</dbReference>
<gene>
    <name evidence="5" type="ordered locus">HCH_04173</name>
</gene>
<reference evidence="5 6" key="1">
    <citation type="journal article" date="2005" name="Nucleic Acids Res.">
        <title>Genomic blueprint of Hahella chejuensis, a marine microbe producing an algicidal agent.</title>
        <authorList>
            <person name="Jeong H."/>
            <person name="Yim J.H."/>
            <person name="Lee C."/>
            <person name="Choi S.-H."/>
            <person name="Park Y.K."/>
            <person name="Yoon S.H."/>
            <person name="Hur C.-G."/>
            <person name="Kang H.-Y."/>
            <person name="Kim D."/>
            <person name="Lee H.H."/>
            <person name="Park K.H."/>
            <person name="Park S.-H."/>
            <person name="Park H.-S."/>
            <person name="Lee H.K."/>
            <person name="Oh T.K."/>
            <person name="Kim J.F."/>
        </authorList>
    </citation>
    <scope>NUCLEOTIDE SEQUENCE [LARGE SCALE GENOMIC DNA]</scope>
    <source>
        <strain evidence="5 6">KCTC 2396</strain>
    </source>
</reference>
<keyword evidence="2 3" id="KW-0732">Signal</keyword>
<feature type="chain" id="PRO_5004215472" evidence="3">
    <location>
        <begin position="22"/>
        <end position="245"/>
    </location>
</feature>
<dbReference type="AlphaFoldDB" id="Q2SEP4"/>
<accession>Q2SEP4</accession>
<evidence type="ECO:0000313" key="6">
    <source>
        <dbReference type="Proteomes" id="UP000000238"/>
    </source>
</evidence>
<protein>
    <submittedName>
        <fullName evidence="5">ABC-type amino acid transport/signal transduction systems, periplasmic component/domain</fullName>
    </submittedName>
</protein>
<dbReference type="SUPFAM" id="SSF53850">
    <property type="entry name" value="Periplasmic binding protein-like II"/>
    <property type="match status" value="1"/>
</dbReference>